<reference evidence="2 3" key="1">
    <citation type="submission" date="2015-10" db="EMBL/GenBank/DDBJ databases">
        <authorList>
            <person name="Gilbert D.G."/>
        </authorList>
    </citation>
    <scope>NUCLEOTIDE SEQUENCE [LARGE SCALE GENOMIC DNA]</scope>
    <source>
        <strain evidence="2">FVVF132</strain>
    </source>
</reference>
<dbReference type="Proteomes" id="UP000051836">
    <property type="component" value="Unassembled WGS sequence"/>
</dbReference>
<accession>A0A0Q3VS22</accession>
<dbReference type="EMBL" id="LMAW01000553">
    <property type="protein sequence ID" value="KQL27355.1"/>
    <property type="molecule type" value="Genomic_DNA"/>
</dbReference>
<keyword evidence="3" id="KW-1185">Reference proteome</keyword>
<gene>
    <name evidence="2" type="ORF">AAES_30448</name>
</gene>
<evidence type="ECO:0000313" key="2">
    <source>
        <dbReference type="EMBL" id="KQL27355.1"/>
    </source>
</evidence>
<feature type="region of interest" description="Disordered" evidence="1">
    <location>
        <begin position="1"/>
        <end position="52"/>
    </location>
</feature>
<evidence type="ECO:0000256" key="1">
    <source>
        <dbReference type="SAM" id="MobiDB-lite"/>
    </source>
</evidence>
<protein>
    <submittedName>
        <fullName evidence="2">Uncharacterized protein</fullName>
    </submittedName>
</protein>
<name>A0A0Q3VS22_AMAAE</name>
<feature type="compositionally biased region" description="Basic and acidic residues" evidence="1">
    <location>
        <begin position="29"/>
        <end position="48"/>
    </location>
</feature>
<evidence type="ECO:0000313" key="3">
    <source>
        <dbReference type="Proteomes" id="UP000051836"/>
    </source>
</evidence>
<sequence length="149" mass="15832">MVGGGEAPGGPGRAEACSWGKPGPQHSLPQRESDSSSERGARSQRGTERAALSRSCGKALLDAVVGPVSVPCPHGTVLITQDRAAAPPVKRVQTEGSDHVAGSQPHVVRDGRSEVTVSGILEQLVNWRRLVRVTCTRFLELRHGLGEQW</sequence>
<feature type="compositionally biased region" description="Gly residues" evidence="1">
    <location>
        <begin position="1"/>
        <end position="12"/>
    </location>
</feature>
<comment type="caution">
    <text evidence="2">The sequence shown here is derived from an EMBL/GenBank/DDBJ whole genome shotgun (WGS) entry which is preliminary data.</text>
</comment>
<proteinExistence type="predicted"/>
<organism evidence="2 3">
    <name type="scientific">Amazona aestiva</name>
    <name type="common">Blue-fronted Amazon parrot</name>
    <dbReference type="NCBI Taxonomy" id="12930"/>
    <lineage>
        <taxon>Eukaryota</taxon>
        <taxon>Metazoa</taxon>
        <taxon>Chordata</taxon>
        <taxon>Craniata</taxon>
        <taxon>Vertebrata</taxon>
        <taxon>Euteleostomi</taxon>
        <taxon>Archelosauria</taxon>
        <taxon>Archosauria</taxon>
        <taxon>Dinosauria</taxon>
        <taxon>Saurischia</taxon>
        <taxon>Theropoda</taxon>
        <taxon>Coelurosauria</taxon>
        <taxon>Aves</taxon>
        <taxon>Neognathae</taxon>
        <taxon>Neoaves</taxon>
        <taxon>Telluraves</taxon>
        <taxon>Australaves</taxon>
        <taxon>Psittaciformes</taxon>
        <taxon>Psittacidae</taxon>
        <taxon>Amazona</taxon>
    </lineage>
</organism>
<dbReference type="AlphaFoldDB" id="A0A0Q3VS22"/>